<dbReference type="InterPro" id="IPR016160">
    <property type="entry name" value="Ald_DH_CS_CYS"/>
</dbReference>
<dbReference type="FunFam" id="3.40.309.10:FF:000004">
    <property type="entry name" value="Succinate-semialdehyde dehydrogenase I"/>
    <property type="match status" value="1"/>
</dbReference>
<gene>
    <name evidence="6" type="ORF">G7Y82_16055</name>
</gene>
<dbReference type="Gene3D" id="3.40.605.10">
    <property type="entry name" value="Aldehyde Dehydrogenase, Chain A, domain 1"/>
    <property type="match status" value="1"/>
</dbReference>
<reference evidence="6" key="1">
    <citation type="submission" date="2020-03" db="EMBL/GenBank/DDBJ databases">
        <title>Solimonas marina sp. nov., isolated from deep seawater of the Pacific Ocean.</title>
        <authorList>
            <person name="Liu X."/>
            <person name="Lai Q."/>
            <person name="Sun F."/>
            <person name="Gai Y."/>
            <person name="Li G."/>
            <person name="Shao Z."/>
        </authorList>
    </citation>
    <scope>NUCLEOTIDE SEQUENCE</scope>
    <source>
        <strain evidence="6">C16B3</strain>
    </source>
</reference>
<comment type="similarity">
    <text evidence="1 4">Belongs to the aldehyde dehydrogenase family.</text>
</comment>
<dbReference type="PANTHER" id="PTHR43353">
    <property type="entry name" value="SUCCINATE-SEMIALDEHYDE DEHYDROGENASE, MITOCHONDRIAL"/>
    <property type="match status" value="1"/>
</dbReference>
<dbReference type="Pfam" id="PF00171">
    <property type="entry name" value="Aldedh"/>
    <property type="match status" value="1"/>
</dbReference>
<dbReference type="PROSITE" id="PS00070">
    <property type="entry name" value="ALDEHYDE_DEHYDR_CYS"/>
    <property type="match status" value="1"/>
</dbReference>
<evidence type="ECO:0000256" key="1">
    <source>
        <dbReference type="ARBA" id="ARBA00009986"/>
    </source>
</evidence>
<dbReference type="InterPro" id="IPR050740">
    <property type="entry name" value="Aldehyde_DH_Superfamily"/>
</dbReference>
<evidence type="ECO:0000259" key="5">
    <source>
        <dbReference type="Pfam" id="PF00171"/>
    </source>
</evidence>
<keyword evidence="7" id="KW-1185">Reference proteome</keyword>
<dbReference type="PANTHER" id="PTHR43353:SF5">
    <property type="entry name" value="SUCCINATE-SEMIALDEHYDE DEHYDROGENASE, MITOCHONDRIAL"/>
    <property type="match status" value="1"/>
</dbReference>
<dbReference type="Proteomes" id="UP000653472">
    <property type="component" value="Unassembled WGS sequence"/>
</dbReference>
<protein>
    <submittedName>
        <fullName evidence="6">NAD-dependent succinate-semialdehyde dehydrogenase</fullName>
    </submittedName>
</protein>
<dbReference type="Gene3D" id="3.40.309.10">
    <property type="entry name" value="Aldehyde Dehydrogenase, Chain A, domain 2"/>
    <property type="match status" value="1"/>
</dbReference>
<dbReference type="FunFam" id="3.40.605.10:FF:000005">
    <property type="entry name" value="Succinate-semialdehyde dehydrogenase I"/>
    <property type="match status" value="1"/>
</dbReference>
<dbReference type="GO" id="GO:0005829">
    <property type="term" value="C:cytosol"/>
    <property type="evidence" value="ECO:0007669"/>
    <property type="project" value="TreeGrafter"/>
</dbReference>
<dbReference type="CDD" id="cd07103">
    <property type="entry name" value="ALDH_F5_SSADH_GabD"/>
    <property type="match status" value="1"/>
</dbReference>
<dbReference type="GO" id="GO:0009450">
    <property type="term" value="P:gamma-aminobutyric acid catabolic process"/>
    <property type="evidence" value="ECO:0007669"/>
    <property type="project" value="InterPro"/>
</dbReference>
<dbReference type="PROSITE" id="PS00687">
    <property type="entry name" value="ALDEHYDE_DEHYDR_GLU"/>
    <property type="match status" value="1"/>
</dbReference>
<dbReference type="SUPFAM" id="SSF53720">
    <property type="entry name" value="ALDH-like"/>
    <property type="match status" value="1"/>
</dbReference>
<dbReference type="AlphaFoldDB" id="A0A970B5W6"/>
<organism evidence="6 7">
    <name type="scientific">Solimonas marina</name>
    <dbReference type="NCBI Taxonomy" id="2714601"/>
    <lineage>
        <taxon>Bacteria</taxon>
        <taxon>Pseudomonadati</taxon>
        <taxon>Pseudomonadota</taxon>
        <taxon>Gammaproteobacteria</taxon>
        <taxon>Nevskiales</taxon>
        <taxon>Nevskiaceae</taxon>
        <taxon>Solimonas</taxon>
    </lineage>
</organism>
<name>A0A970B5W6_9GAMM</name>
<dbReference type="InterPro" id="IPR016162">
    <property type="entry name" value="Ald_DH_N"/>
</dbReference>
<evidence type="ECO:0000313" key="6">
    <source>
        <dbReference type="EMBL" id="NKF23827.1"/>
    </source>
</evidence>
<feature type="active site" evidence="3">
    <location>
        <position position="249"/>
    </location>
</feature>
<evidence type="ECO:0000256" key="3">
    <source>
        <dbReference type="PROSITE-ProRule" id="PRU10007"/>
    </source>
</evidence>
<dbReference type="EMBL" id="JAAVXB010000010">
    <property type="protein sequence ID" value="NKF23827.1"/>
    <property type="molecule type" value="Genomic_DNA"/>
</dbReference>
<dbReference type="InterPro" id="IPR016161">
    <property type="entry name" value="Ald_DH/histidinol_DH"/>
</dbReference>
<keyword evidence="2 4" id="KW-0560">Oxidoreductase</keyword>
<dbReference type="InterPro" id="IPR015590">
    <property type="entry name" value="Aldehyde_DH_dom"/>
</dbReference>
<accession>A0A970B5W6</accession>
<dbReference type="InterPro" id="IPR016163">
    <property type="entry name" value="Ald_DH_C"/>
</dbReference>
<dbReference type="RefSeq" id="WP_168149158.1">
    <property type="nucleotide sequence ID" value="NZ_JAAVXB010000010.1"/>
</dbReference>
<feature type="domain" description="Aldehyde dehydrogenase" evidence="5">
    <location>
        <begin position="15"/>
        <end position="472"/>
    </location>
</feature>
<proteinExistence type="inferred from homology"/>
<dbReference type="GO" id="GO:0004777">
    <property type="term" value="F:succinate-semialdehyde dehydrogenase (NAD+) activity"/>
    <property type="evidence" value="ECO:0007669"/>
    <property type="project" value="TreeGrafter"/>
</dbReference>
<dbReference type="InterPro" id="IPR010102">
    <property type="entry name" value="Succ_semiAld_DH"/>
</dbReference>
<dbReference type="InterPro" id="IPR029510">
    <property type="entry name" value="Ald_DH_CS_GLU"/>
</dbReference>
<sequence>MTDLMREACLIDGQWVTADQWIDVDDPATGERIGRVPRCSGAQTQQAIDAAERAMGSWARRPAKERAAVLRRYFDLIMARQDELAALLTREQGKPLAEARGEIAYAAGFIEWFGEEAKRVYGDVLPSHADDKRIVVLKQPIGVVAAITPWNFPAAMITRKIGPALAAGCGVVLKPASQTPFTALALAALAQEAGLPDGLFNVVTGSAAEIGDVLTSSETVRKLSFTGSTEVGAKLYEQSAPSIKKLSLELGGNAPFIVFDDADLDAAVVGAIQSKFRNAGQTCVCANRIYAQAGIYDAFVEKLAAATAKLKVAPGTEEGAEIGPLIDDKAVKKVREHIADAVSQGASVVTGGEPHTRGGRFFAPTVLSGVTQSMLIAREETFGPVAPVFRFETDDDAIAMANDTPFGLASYFYARDLGRVWRVAEGIEAGIVGVNTGLISTELAPFGGVKLSGLGREGSRYGIEDYLEIKYVCLSI</sequence>
<comment type="caution">
    <text evidence="6">The sequence shown here is derived from an EMBL/GenBank/DDBJ whole genome shotgun (WGS) entry which is preliminary data.</text>
</comment>
<dbReference type="NCBIfam" id="TIGR01780">
    <property type="entry name" value="SSADH"/>
    <property type="match status" value="1"/>
</dbReference>
<evidence type="ECO:0000256" key="2">
    <source>
        <dbReference type="ARBA" id="ARBA00023002"/>
    </source>
</evidence>
<evidence type="ECO:0000313" key="7">
    <source>
        <dbReference type="Proteomes" id="UP000653472"/>
    </source>
</evidence>
<evidence type="ECO:0000256" key="4">
    <source>
        <dbReference type="RuleBase" id="RU003345"/>
    </source>
</evidence>